<name>A0A820QUG1_9BILA</name>
<comment type="caution">
    <text evidence="1">The sequence shown here is derived from an EMBL/GenBank/DDBJ whole genome shotgun (WGS) entry which is preliminary data.</text>
</comment>
<evidence type="ECO:0000313" key="1">
    <source>
        <dbReference type="EMBL" id="CAF4429990.1"/>
    </source>
</evidence>
<gene>
    <name evidence="1" type="ORF">OKA104_LOCUS53023</name>
</gene>
<evidence type="ECO:0000313" key="2">
    <source>
        <dbReference type="Proteomes" id="UP000663881"/>
    </source>
</evidence>
<feature type="non-terminal residue" evidence="1">
    <location>
        <position position="1"/>
    </location>
</feature>
<accession>A0A820QUG1</accession>
<sequence length="10" mass="1135">LKKSCIQNDS</sequence>
<reference evidence="1" key="1">
    <citation type="submission" date="2021-02" db="EMBL/GenBank/DDBJ databases">
        <authorList>
            <person name="Nowell W R."/>
        </authorList>
    </citation>
    <scope>NUCLEOTIDE SEQUENCE</scope>
</reference>
<proteinExistence type="predicted"/>
<organism evidence="1 2">
    <name type="scientific">Adineta steineri</name>
    <dbReference type="NCBI Taxonomy" id="433720"/>
    <lineage>
        <taxon>Eukaryota</taxon>
        <taxon>Metazoa</taxon>
        <taxon>Spiralia</taxon>
        <taxon>Gnathifera</taxon>
        <taxon>Rotifera</taxon>
        <taxon>Eurotatoria</taxon>
        <taxon>Bdelloidea</taxon>
        <taxon>Adinetida</taxon>
        <taxon>Adinetidae</taxon>
        <taxon>Adineta</taxon>
    </lineage>
</organism>
<dbReference type="EMBL" id="CAJOAY010032061">
    <property type="protein sequence ID" value="CAF4429990.1"/>
    <property type="molecule type" value="Genomic_DNA"/>
</dbReference>
<dbReference type="Proteomes" id="UP000663881">
    <property type="component" value="Unassembled WGS sequence"/>
</dbReference>
<protein>
    <submittedName>
        <fullName evidence="1">Uncharacterized protein</fullName>
    </submittedName>
</protein>